<keyword evidence="3" id="KW-0997">Cell inner membrane</keyword>
<feature type="transmembrane region" description="Helical" evidence="7">
    <location>
        <begin position="174"/>
        <end position="195"/>
    </location>
</feature>
<feature type="transmembrane region" description="Helical" evidence="7">
    <location>
        <begin position="244"/>
        <end position="261"/>
    </location>
</feature>
<comment type="caution">
    <text evidence="9">The sequence shown here is derived from an EMBL/GenBank/DDBJ whole genome shotgun (WGS) entry which is preliminary data.</text>
</comment>
<dbReference type="Proteomes" id="UP000005309">
    <property type="component" value="Unassembled WGS sequence"/>
</dbReference>
<dbReference type="EMBL" id="ACLA01000024">
    <property type="protein sequence ID" value="EEQ47945.1"/>
    <property type="molecule type" value="Genomic_DNA"/>
</dbReference>
<organism evidence="9 10">
    <name type="scientific">Selenomonas flueggei ATCC 43531</name>
    <dbReference type="NCBI Taxonomy" id="638302"/>
    <lineage>
        <taxon>Bacteria</taxon>
        <taxon>Bacillati</taxon>
        <taxon>Bacillota</taxon>
        <taxon>Negativicutes</taxon>
        <taxon>Selenomonadales</taxon>
        <taxon>Selenomonadaceae</taxon>
        <taxon>Selenomonas</taxon>
    </lineage>
</organism>
<proteinExistence type="predicted"/>
<dbReference type="STRING" id="638302.HMPREF0908_1734"/>
<keyword evidence="4 7" id="KW-0812">Transmembrane</keyword>
<dbReference type="AlphaFoldDB" id="C4V5E0"/>
<dbReference type="PANTHER" id="PTHR33362">
    <property type="entry name" value="SIALIC ACID TRAP TRANSPORTER PERMEASE PROTEIN SIAT-RELATED"/>
    <property type="match status" value="1"/>
</dbReference>
<accession>C4V5E0</accession>
<feature type="transmembrane region" description="Helical" evidence="7">
    <location>
        <begin position="141"/>
        <end position="162"/>
    </location>
</feature>
<gene>
    <name evidence="9" type="ORF">HMPREF0908_1734</name>
</gene>
<dbReference type="PANTHER" id="PTHR33362:SF4">
    <property type="entry name" value="2,3-DIKETO-L-GULONATE TRAP TRANSPORTER LARGE PERMEASE PROTEIN YIAN"/>
    <property type="match status" value="1"/>
</dbReference>
<evidence type="ECO:0000256" key="5">
    <source>
        <dbReference type="ARBA" id="ARBA00022989"/>
    </source>
</evidence>
<dbReference type="OrthoDB" id="9785600at2"/>
<evidence type="ECO:0000256" key="6">
    <source>
        <dbReference type="ARBA" id="ARBA00023136"/>
    </source>
</evidence>
<dbReference type="Pfam" id="PF06808">
    <property type="entry name" value="DctM"/>
    <property type="match status" value="1"/>
</dbReference>
<feature type="transmembrane region" description="Helical" evidence="7">
    <location>
        <begin position="7"/>
        <end position="40"/>
    </location>
</feature>
<feature type="transmembrane region" description="Helical" evidence="7">
    <location>
        <begin position="108"/>
        <end position="129"/>
    </location>
</feature>
<feature type="domain" description="TRAP C4-dicarboxylate transport system permease DctM subunit" evidence="8">
    <location>
        <begin position="11"/>
        <end position="420"/>
    </location>
</feature>
<dbReference type="NCBIfam" id="TIGR00786">
    <property type="entry name" value="dctM"/>
    <property type="match status" value="1"/>
</dbReference>
<dbReference type="RefSeq" id="WP_006690468.1">
    <property type="nucleotide sequence ID" value="NZ_GG694006.1"/>
</dbReference>
<feature type="transmembrane region" description="Helical" evidence="7">
    <location>
        <begin position="46"/>
        <end position="70"/>
    </location>
</feature>
<feature type="transmembrane region" description="Helical" evidence="7">
    <location>
        <begin position="82"/>
        <end position="102"/>
    </location>
</feature>
<keyword evidence="5 7" id="KW-1133">Transmembrane helix</keyword>
<evidence type="ECO:0000256" key="4">
    <source>
        <dbReference type="ARBA" id="ARBA00022692"/>
    </source>
</evidence>
<feature type="transmembrane region" description="Helical" evidence="7">
    <location>
        <begin position="216"/>
        <end position="238"/>
    </location>
</feature>
<feature type="transmembrane region" description="Helical" evidence="7">
    <location>
        <begin position="318"/>
        <end position="347"/>
    </location>
</feature>
<evidence type="ECO:0000313" key="9">
    <source>
        <dbReference type="EMBL" id="EEQ47945.1"/>
    </source>
</evidence>
<keyword evidence="2" id="KW-1003">Cell membrane</keyword>
<dbReference type="GO" id="GO:0005886">
    <property type="term" value="C:plasma membrane"/>
    <property type="evidence" value="ECO:0007669"/>
    <property type="project" value="UniProtKB-SubCell"/>
</dbReference>
<dbReference type="InterPro" id="IPR010656">
    <property type="entry name" value="DctM"/>
</dbReference>
<keyword evidence="6 7" id="KW-0472">Membrane</keyword>
<evidence type="ECO:0000259" key="8">
    <source>
        <dbReference type="Pfam" id="PF06808"/>
    </source>
</evidence>
<keyword evidence="10" id="KW-1185">Reference proteome</keyword>
<dbReference type="eggNOG" id="COG1593">
    <property type="taxonomic scope" value="Bacteria"/>
</dbReference>
<sequence length="429" mass="45457">MNGTEILAVFLVALFSLLMVGVPIAFGLLLVSAVLLLYIGNFTPQLLAQAVVFGANSFTLLAIPFFILAGEIMSAGTISKRIVTFVASLVGHVRGGLGYVVIIASTIFAGLSGSAVADAAALGAILIPMMIQMGYDRATSVALVCASAMIAPIIPPSVPLILYGVSGQASIGRLFMAGIVPGLIIALALMILWYIMAKRNNYPVGKRATIPEILTAFKDSIFALFMPFIIVGGIRFGIFTPTEAGCIAVVYALFISIVVYREMGLHDLKKVFIGTSKTTGQVLLVAAAAMSTAWVVTTAGVPQQVVFALQDLTSTPTILLIVIAVFLILLGMVMDSTPAILIFAPIFMPLIKAAGIDPVYFGIVMVLDLMIGLLTPPVGTVLFVGCGVGNVSLNALVHKLWPFILLEYGVLFLFILIPELVLIPMKWFM</sequence>
<evidence type="ECO:0000256" key="7">
    <source>
        <dbReference type="SAM" id="Phobius"/>
    </source>
</evidence>
<dbReference type="HOGENOM" id="CLU_019824_4_1_9"/>
<evidence type="ECO:0000256" key="3">
    <source>
        <dbReference type="ARBA" id="ARBA00022519"/>
    </source>
</evidence>
<evidence type="ECO:0000256" key="1">
    <source>
        <dbReference type="ARBA" id="ARBA00004429"/>
    </source>
</evidence>
<protein>
    <submittedName>
        <fullName evidence="9">TRAP transporter, DctM subunit</fullName>
    </submittedName>
</protein>
<evidence type="ECO:0000313" key="10">
    <source>
        <dbReference type="Proteomes" id="UP000005309"/>
    </source>
</evidence>
<feature type="transmembrane region" description="Helical" evidence="7">
    <location>
        <begin position="359"/>
        <end position="383"/>
    </location>
</feature>
<dbReference type="PIRSF" id="PIRSF006066">
    <property type="entry name" value="HI0050"/>
    <property type="match status" value="1"/>
</dbReference>
<evidence type="ECO:0000256" key="2">
    <source>
        <dbReference type="ARBA" id="ARBA00022475"/>
    </source>
</evidence>
<feature type="transmembrane region" description="Helical" evidence="7">
    <location>
        <begin position="403"/>
        <end position="423"/>
    </location>
</feature>
<dbReference type="GO" id="GO:0022857">
    <property type="term" value="F:transmembrane transporter activity"/>
    <property type="evidence" value="ECO:0007669"/>
    <property type="project" value="TreeGrafter"/>
</dbReference>
<dbReference type="InterPro" id="IPR004681">
    <property type="entry name" value="TRAP_DctM"/>
</dbReference>
<reference evidence="9 10" key="1">
    <citation type="submission" date="2009-04" db="EMBL/GenBank/DDBJ databases">
        <authorList>
            <person name="Qin X."/>
            <person name="Bachman B."/>
            <person name="Battles P."/>
            <person name="Bell A."/>
            <person name="Bess C."/>
            <person name="Bickham C."/>
            <person name="Chaboub L."/>
            <person name="Chen D."/>
            <person name="Coyle M."/>
            <person name="Deiros D.R."/>
            <person name="Dinh H."/>
            <person name="Forbes L."/>
            <person name="Fowler G."/>
            <person name="Francisco L."/>
            <person name="Fu Q."/>
            <person name="Gubbala S."/>
            <person name="Hale W."/>
            <person name="Han Y."/>
            <person name="Hemphill L."/>
            <person name="Highlander S.K."/>
            <person name="Hirani K."/>
            <person name="Hogues M."/>
            <person name="Jackson L."/>
            <person name="Jakkamsetti A."/>
            <person name="Javaid M."/>
            <person name="Jiang H."/>
            <person name="Korchina V."/>
            <person name="Kovar C."/>
            <person name="Lara F."/>
            <person name="Lee S."/>
            <person name="Mata R."/>
            <person name="Mathew T."/>
            <person name="Moen C."/>
            <person name="Morales K."/>
            <person name="Munidasa M."/>
            <person name="Nazareth L."/>
            <person name="Ngo R."/>
            <person name="Nguyen L."/>
            <person name="Okwuonu G."/>
            <person name="Ongeri F."/>
            <person name="Patil S."/>
            <person name="Petrosino J."/>
            <person name="Pham C."/>
            <person name="Pham P."/>
            <person name="Pu L.-L."/>
            <person name="Puazo M."/>
            <person name="Raj R."/>
            <person name="Reid J."/>
            <person name="Rouhana J."/>
            <person name="Saada N."/>
            <person name="Shang Y."/>
            <person name="Simmons D."/>
            <person name="Thornton R."/>
            <person name="Warren J."/>
            <person name="Weissenberger G."/>
            <person name="Zhang J."/>
            <person name="Zhang L."/>
            <person name="Zhou C."/>
            <person name="Zhu D."/>
            <person name="Muzny D."/>
            <person name="Worley K."/>
            <person name="Gibbs R."/>
        </authorList>
    </citation>
    <scope>NUCLEOTIDE SEQUENCE [LARGE SCALE GENOMIC DNA]</scope>
    <source>
        <strain evidence="9 10">ATCC 43531</strain>
    </source>
</reference>
<name>C4V5E0_9FIRM</name>
<feature type="transmembrane region" description="Helical" evidence="7">
    <location>
        <begin position="282"/>
        <end position="306"/>
    </location>
</feature>
<comment type="subcellular location">
    <subcellularLocation>
        <location evidence="1">Cell inner membrane</location>
        <topology evidence="1">Multi-pass membrane protein</topology>
    </subcellularLocation>
</comment>